<feature type="transmembrane region" description="Helical" evidence="8">
    <location>
        <begin position="454"/>
        <end position="476"/>
    </location>
</feature>
<dbReference type="PRINTS" id="PR01036">
    <property type="entry name" value="TCRTETB"/>
</dbReference>
<keyword evidence="7" id="KW-0046">Antibiotic resistance</keyword>
<dbReference type="GO" id="GO:0005886">
    <property type="term" value="C:plasma membrane"/>
    <property type="evidence" value="ECO:0007669"/>
    <property type="project" value="UniProtKB-SubCell"/>
</dbReference>
<dbReference type="InterPro" id="IPR020846">
    <property type="entry name" value="MFS_dom"/>
</dbReference>
<organism evidence="10 11">
    <name type="scientific">Actinacidiphila paucisporea</name>
    <dbReference type="NCBI Taxonomy" id="310782"/>
    <lineage>
        <taxon>Bacteria</taxon>
        <taxon>Bacillati</taxon>
        <taxon>Actinomycetota</taxon>
        <taxon>Actinomycetes</taxon>
        <taxon>Kitasatosporales</taxon>
        <taxon>Streptomycetaceae</taxon>
        <taxon>Actinacidiphila</taxon>
    </lineage>
</organism>
<evidence type="ECO:0000256" key="1">
    <source>
        <dbReference type="ARBA" id="ARBA00004651"/>
    </source>
</evidence>
<feature type="transmembrane region" description="Helical" evidence="8">
    <location>
        <begin position="318"/>
        <end position="340"/>
    </location>
</feature>
<feature type="transmembrane region" description="Helical" evidence="8">
    <location>
        <begin position="411"/>
        <end position="434"/>
    </location>
</feature>
<keyword evidence="11" id="KW-1185">Reference proteome</keyword>
<evidence type="ECO:0000256" key="5">
    <source>
        <dbReference type="ARBA" id="ARBA00022989"/>
    </source>
</evidence>
<dbReference type="EMBL" id="FRBI01000050">
    <property type="protein sequence ID" value="SHN37132.1"/>
    <property type="molecule type" value="Genomic_DNA"/>
</dbReference>
<dbReference type="Gene3D" id="1.20.1720.10">
    <property type="entry name" value="Multidrug resistance protein D"/>
    <property type="match status" value="1"/>
</dbReference>
<dbReference type="PANTHER" id="PTHR42718">
    <property type="entry name" value="MAJOR FACILITATOR SUPERFAMILY MULTIDRUG TRANSPORTER MFSC"/>
    <property type="match status" value="1"/>
</dbReference>
<dbReference type="Pfam" id="PF07690">
    <property type="entry name" value="MFS_1"/>
    <property type="match status" value="1"/>
</dbReference>
<dbReference type="AlphaFoldDB" id="A0A1M7QZ29"/>
<feature type="transmembrane region" description="Helical" evidence="8">
    <location>
        <begin position="244"/>
        <end position="262"/>
    </location>
</feature>
<keyword evidence="6 8" id="KW-0472">Membrane</keyword>
<evidence type="ECO:0000256" key="4">
    <source>
        <dbReference type="ARBA" id="ARBA00022692"/>
    </source>
</evidence>
<comment type="subcellular location">
    <subcellularLocation>
        <location evidence="1">Cell membrane</location>
        <topology evidence="1">Multi-pass membrane protein</topology>
    </subcellularLocation>
</comment>
<evidence type="ECO:0000256" key="6">
    <source>
        <dbReference type="ARBA" id="ARBA00023136"/>
    </source>
</evidence>
<evidence type="ECO:0000313" key="11">
    <source>
        <dbReference type="Proteomes" id="UP000184111"/>
    </source>
</evidence>
<evidence type="ECO:0000313" key="10">
    <source>
        <dbReference type="EMBL" id="SHN37132.1"/>
    </source>
</evidence>
<proteinExistence type="predicted"/>
<dbReference type="PANTHER" id="PTHR42718:SF46">
    <property type="entry name" value="BLR6921 PROTEIN"/>
    <property type="match status" value="1"/>
</dbReference>
<feature type="transmembrane region" description="Helical" evidence="8">
    <location>
        <begin position="372"/>
        <end position="399"/>
    </location>
</feature>
<feature type="transmembrane region" description="Helical" evidence="8">
    <location>
        <begin position="119"/>
        <end position="142"/>
    </location>
</feature>
<protein>
    <submittedName>
        <fullName evidence="10">Drug resistance transporter, EmrB/QacA subfamily</fullName>
    </submittedName>
</protein>
<feature type="transmembrane region" description="Helical" evidence="8">
    <location>
        <begin position="63"/>
        <end position="82"/>
    </location>
</feature>
<feature type="domain" description="Major facilitator superfamily (MFS) profile" evidence="9">
    <location>
        <begin position="28"/>
        <end position="480"/>
    </location>
</feature>
<gene>
    <name evidence="10" type="ORF">SAMN05216499_1502</name>
</gene>
<evidence type="ECO:0000259" key="9">
    <source>
        <dbReference type="PROSITE" id="PS50850"/>
    </source>
</evidence>
<reference evidence="10 11" key="1">
    <citation type="submission" date="2016-11" db="EMBL/GenBank/DDBJ databases">
        <authorList>
            <person name="Jaros S."/>
            <person name="Januszkiewicz K."/>
            <person name="Wedrychowicz H."/>
        </authorList>
    </citation>
    <scope>NUCLEOTIDE SEQUENCE [LARGE SCALE GENOMIC DNA]</scope>
    <source>
        <strain evidence="10 11">CGMCC 4.2025</strain>
    </source>
</reference>
<evidence type="ECO:0000256" key="8">
    <source>
        <dbReference type="SAM" id="Phobius"/>
    </source>
</evidence>
<feature type="transmembrane region" description="Helical" evidence="8">
    <location>
        <begin position="27"/>
        <end position="51"/>
    </location>
</feature>
<feature type="transmembrane region" description="Helical" evidence="8">
    <location>
        <begin position="94"/>
        <end position="113"/>
    </location>
</feature>
<keyword evidence="2" id="KW-0813">Transport</keyword>
<feature type="transmembrane region" description="Helical" evidence="8">
    <location>
        <begin position="215"/>
        <end position="232"/>
    </location>
</feature>
<keyword evidence="3" id="KW-1003">Cell membrane</keyword>
<dbReference type="GO" id="GO:0022857">
    <property type="term" value="F:transmembrane transporter activity"/>
    <property type="evidence" value="ECO:0007669"/>
    <property type="project" value="InterPro"/>
</dbReference>
<evidence type="ECO:0000256" key="3">
    <source>
        <dbReference type="ARBA" id="ARBA00022475"/>
    </source>
</evidence>
<dbReference type="Proteomes" id="UP000184111">
    <property type="component" value="Unassembled WGS sequence"/>
</dbReference>
<feature type="transmembrane region" description="Helical" evidence="8">
    <location>
        <begin position="154"/>
        <end position="175"/>
    </location>
</feature>
<dbReference type="PROSITE" id="PS50850">
    <property type="entry name" value="MFS"/>
    <property type="match status" value="1"/>
</dbReference>
<keyword evidence="4 8" id="KW-0812">Transmembrane</keyword>
<evidence type="ECO:0000256" key="7">
    <source>
        <dbReference type="ARBA" id="ARBA00023251"/>
    </source>
</evidence>
<dbReference type="Gene3D" id="1.20.1250.20">
    <property type="entry name" value="MFS general substrate transporter like domains"/>
    <property type="match status" value="1"/>
</dbReference>
<dbReference type="InterPro" id="IPR036259">
    <property type="entry name" value="MFS_trans_sf"/>
</dbReference>
<dbReference type="RefSeq" id="WP_073503022.1">
    <property type="nucleotide sequence ID" value="NZ_FRBI01000050.1"/>
</dbReference>
<dbReference type="SUPFAM" id="SSF103473">
    <property type="entry name" value="MFS general substrate transporter"/>
    <property type="match status" value="1"/>
</dbReference>
<dbReference type="InterPro" id="IPR011701">
    <property type="entry name" value="MFS"/>
</dbReference>
<dbReference type="STRING" id="310782.SAMN05216499_1502"/>
<keyword evidence="5 8" id="KW-1133">Transmembrane helix</keyword>
<dbReference type="OrthoDB" id="4080117at2"/>
<name>A0A1M7QZ29_9ACTN</name>
<sequence length="508" mass="51469">MSQYEGAATDPPVAAVDPPADGRRLGVATWVIALARFMVVLDGTIMIVALPRIQNALHISLSNLNWVINAYSLTFGGLLLVAGRVGDVYGRKRVFSAGLVLFGAASLAGGLAPNGGTLIAFRAIQGVGAAVATPGALSLLIATFPEGKPRTKALGLYGGVTGLASVLGLVLGGVLTTYASWRWVLLVNVPVVIGVLAGVNALNEGEPAKRTRIDIPGAVAATLGAGSLVFAVDRVAEHGWSDPVVVSGLIAAVVLLGAFAVIQRTSELPMIPREVLSDRGRTGANIVTLLMSTGSFATYFFLTLYMQQVLGYSALRTGLMYLPLAIGFGIAAGGVGPVLLARTPERVALSLALLIAAAGSGWFAFLTVHSSIYGMVLPASLVTGLGLGATVVVATGIGVRGIDSSEAGIGSSLLTASSQIGGALGLAGLATVAATTTQHAAKGTALPDALVNGYTAGFKVAVALYLVGIIVAWLTITPFADTPQGRAQANAKAQADAQEQAAAQAQKA</sequence>
<dbReference type="CDD" id="cd17321">
    <property type="entry name" value="MFS_MMR_MDR_like"/>
    <property type="match status" value="1"/>
</dbReference>
<evidence type="ECO:0000256" key="2">
    <source>
        <dbReference type="ARBA" id="ARBA00022448"/>
    </source>
</evidence>
<feature type="transmembrane region" description="Helical" evidence="8">
    <location>
        <begin position="283"/>
        <end position="306"/>
    </location>
</feature>
<feature type="transmembrane region" description="Helical" evidence="8">
    <location>
        <begin position="181"/>
        <end position="203"/>
    </location>
</feature>
<accession>A0A1M7QZ29</accession>
<dbReference type="GO" id="GO:0046677">
    <property type="term" value="P:response to antibiotic"/>
    <property type="evidence" value="ECO:0007669"/>
    <property type="project" value="UniProtKB-KW"/>
</dbReference>
<feature type="transmembrane region" description="Helical" evidence="8">
    <location>
        <begin position="347"/>
        <end position="366"/>
    </location>
</feature>